<feature type="chain" id="PRO_5047010522" description="SCP domain-containing protein" evidence="1">
    <location>
        <begin position="24"/>
        <end position="137"/>
    </location>
</feature>
<organism evidence="2 3">
    <name type="scientific">Necator americanus</name>
    <name type="common">Human hookworm</name>
    <dbReference type="NCBI Taxonomy" id="51031"/>
    <lineage>
        <taxon>Eukaryota</taxon>
        <taxon>Metazoa</taxon>
        <taxon>Ecdysozoa</taxon>
        <taxon>Nematoda</taxon>
        <taxon>Chromadorea</taxon>
        <taxon>Rhabditida</taxon>
        <taxon>Rhabditina</taxon>
        <taxon>Rhabditomorpha</taxon>
        <taxon>Strongyloidea</taxon>
        <taxon>Ancylostomatidae</taxon>
        <taxon>Bunostominae</taxon>
        <taxon>Necator</taxon>
    </lineage>
</organism>
<keyword evidence="1" id="KW-0732">Signal</keyword>
<gene>
    <name evidence="2" type="primary">Necator_chrI.g4124</name>
    <name evidence="2" type="ORF">RB195_007995</name>
</gene>
<dbReference type="EMBL" id="JAVFWL010000001">
    <property type="protein sequence ID" value="KAK6731874.1"/>
    <property type="molecule type" value="Genomic_DNA"/>
</dbReference>
<feature type="signal peptide" evidence="1">
    <location>
        <begin position="1"/>
        <end position="23"/>
    </location>
</feature>
<comment type="caution">
    <text evidence="2">The sequence shown here is derived from an EMBL/GenBank/DDBJ whole genome shotgun (WGS) entry which is preliminary data.</text>
</comment>
<keyword evidence="3" id="KW-1185">Reference proteome</keyword>
<dbReference type="Pfam" id="PF17641">
    <property type="entry name" value="ASPRs"/>
    <property type="match status" value="1"/>
</dbReference>
<dbReference type="Proteomes" id="UP001303046">
    <property type="component" value="Unassembled WGS sequence"/>
</dbReference>
<reference evidence="2 3" key="1">
    <citation type="submission" date="2023-08" db="EMBL/GenBank/DDBJ databases">
        <title>A Necator americanus chromosomal reference genome.</title>
        <authorList>
            <person name="Ilik V."/>
            <person name="Petrzelkova K.J."/>
            <person name="Pardy F."/>
            <person name="Fuh T."/>
            <person name="Niatou-Singa F.S."/>
            <person name="Gouil Q."/>
            <person name="Baker L."/>
            <person name="Ritchie M.E."/>
            <person name="Jex A.R."/>
            <person name="Gazzola D."/>
            <person name="Li H."/>
            <person name="Toshio Fujiwara R."/>
            <person name="Zhan B."/>
            <person name="Aroian R.V."/>
            <person name="Pafco B."/>
            <person name="Schwarz E.M."/>
        </authorList>
    </citation>
    <scope>NUCLEOTIDE SEQUENCE [LARGE SCALE GENOMIC DNA]</scope>
    <source>
        <strain evidence="2 3">Aroian</strain>
        <tissue evidence="2">Whole animal</tissue>
    </source>
</reference>
<dbReference type="InterPro" id="IPR035109">
    <property type="entry name" value="ASPR"/>
</dbReference>
<sequence length="137" mass="15644">MPLLAIVIPVVCHFLSLVPSAKTLQNLPNCEDSRALPSYIQEPLFVEIDIAKGQNPSMAYDCELDVRALNFLRGRESEAEGITYTEFFRESVHYKILAQEAAQNWTQKLQQMGEKKKFGCNLIEDPLGWYRVGCLYE</sequence>
<protein>
    <recommendedName>
        <fullName evidence="4">SCP domain-containing protein</fullName>
    </recommendedName>
</protein>
<name>A0ABR1BZX3_NECAM</name>
<evidence type="ECO:0000313" key="2">
    <source>
        <dbReference type="EMBL" id="KAK6731874.1"/>
    </source>
</evidence>
<evidence type="ECO:0000256" key="1">
    <source>
        <dbReference type="SAM" id="SignalP"/>
    </source>
</evidence>
<evidence type="ECO:0000313" key="3">
    <source>
        <dbReference type="Proteomes" id="UP001303046"/>
    </source>
</evidence>
<accession>A0ABR1BZX3</accession>
<proteinExistence type="predicted"/>
<evidence type="ECO:0008006" key="4">
    <source>
        <dbReference type="Google" id="ProtNLM"/>
    </source>
</evidence>